<dbReference type="InterPro" id="IPR000297">
    <property type="entry name" value="PPIase_PpiC"/>
</dbReference>
<evidence type="ECO:0000256" key="5">
    <source>
        <dbReference type="ARBA" id="ARBA00023235"/>
    </source>
</evidence>
<evidence type="ECO:0000256" key="3">
    <source>
        <dbReference type="ARBA" id="ARBA00022729"/>
    </source>
</evidence>
<evidence type="ECO:0000259" key="8">
    <source>
        <dbReference type="PROSITE" id="PS50198"/>
    </source>
</evidence>
<keyword evidence="5 6" id="KW-0413">Isomerase</keyword>
<dbReference type="EMBL" id="JADEWU010000045">
    <property type="protein sequence ID" value="MBE9145026.1"/>
    <property type="molecule type" value="Genomic_DNA"/>
</dbReference>
<dbReference type="SUPFAM" id="SSF54534">
    <property type="entry name" value="FKBP-like"/>
    <property type="match status" value="1"/>
</dbReference>
<evidence type="ECO:0000256" key="6">
    <source>
        <dbReference type="PROSITE-ProRule" id="PRU00278"/>
    </source>
</evidence>
<dbReference type="RefSeq" id="WP_193870511.1">
    <property type="nucleotide sequence ID" value="NZ_JADEWU010000045.1"/>
</dbReference>
<comment type="caution">
    <text evidence="9">The sequence shown here is derived from an EMBL/GenBank/DDBJ whole genome shotgun (WGS) entry which is preliminary data.</text>
</comment>
<evidence type="ECO:0000313" key="9">
    <source>
        <dbReference type="EMBL" id="MBE9145026.1"/>
    </source>
</evidence>
<dbReference type="GO" id="GO:0016853">
    <property type="term" value="F:isomerase activity"/>
    <property type="evidence" value="ECO:0007669"/>
    <property type="project" value="UniProtKB-KW"/>
</dbReference>
<dbReference type="Pfam" id="PF00639">
    <property type="entry name" value="Rotamase"/>
    <property type="match status" value="1"/>
</dbReference>
<dbReference type="PANTHER" id="PTHR47245:SF1">
    <property type="entry name" value="FOLDASE PROTEIN PRSA"/>
    <property type="match status" value="1"/>
</dbReference>
<keyword evidence="7" id="KW-0175">Coiled coil</keyword>
<evidence type="ECO:0000256" key="2">
    <source>
        <dbReference type="ARBA" id="ARBA00013194"/>
    </source>
</evidence>
<accession>A0ABR9UEY2</accession>
<reference evidence="9 10" key="1">
    <citation type="submission" date="2020-10" db="EMBL/GenBank/DDBJ databases">
        <authorList>
            <person name="Castelo-Branco R."/>
            <person name="Eusebio N."/>
            <person name="Adriana R."/>
            <person name="Vieira A."/>
            <person name="Brugerolle De Fraissinette N."/>
            <person name="Rezende De Castro R."/>
            <person name="Schneider M.P."/>
            <person name="Vasconcelos V."/>
            <person name="Leao P.N."/>
        </authorList>
    </citation>
    <scope>NUCLEOTIDE SEQUENCE [LARGE SCALE GENOMIC DNA]</scope>
    <source>
        <strain evidence="9 10">LEGE 06226</strain>
    </source>
</reference>
<feature type="domain" description="PpiC" evidence="8">
    <location>
        <begin position="124"/>
        <end position="214"/>
    </location>
</feature>
<comment type="catalytic activity">
    <reaction evidence="1">
        <text>[protein]-peptidylproline (omega=180) = [protein]-peptidylproline (omega=0)</text>
        <dbReference type="Rhea" id="RHEA:16237"/>
        <dbReference type="Rhea" id="RHEA-COMP:10747"/>
        <dbReference type="Rhea" id="RHEA-COMP:10748"/>
        <dbReference type="ChEBI" id="CHEBI:83833"/>
        <dbReference type="ChEBI" id="CHEBI:83834"/>
        <dbReference type="EC" id="5.2.1.8"/>
    </reaction>
</comment>
<gene>
    <name evidence="9" type="ORF">IQ236_17645</name>
</gene>
<dbReference type="PROSITE" id="PS50198">
    <property type="entry name" value="PPIC_PPIASE_2"/>
    <property type="match status" value="1"/>
</dbReference>
<proteinExistence type="predicted"/>
<evidence type="ECO:0000256" key="4">
    <source>
        <dbReference type="ARBA" id="ARBA00023110"/>
    </source>
</evidence>
<evidence type="ECO:0000256" key="7">
    <source>
        <dbReference type="SAM" id="Coils"/>
    </source>
</evidence>
<sequence>MANPFLTVNDEPILLGQALKYLQAAGKLQPMITDILREYILDRELQSRSDLDVPAASIEQAVVNFRLERNLSDPQAFQQWLENNRMSYEGFHQQIMLGFKREKLKLSVVEPELENYFIQRKPALDAIVLSRISLNDYELAETLFNRLKEHETRFEELAKEYSITNESSFNGMMGAVALSTLPDSLKVVVQQTLPGQIIGPLEVEGGWCIFRVEQFLEASLENPQIKQRLQNELFERWLNQQLQSAKITLNIQD</sequence>
<keyword evidence="10" id="KW-1185">Reference proteome</keyword>
<keyword evidence="3" id="KW-0732">Signal</keyword>
<dbReference type="InterPro" id="IPR046357">
    <property type="entry name" value="PPIase_dom_sf"/>
</dbReference>
<dbReference type="InterPro" id="IPR050245">
    <property type="entry name" value="PrsA_foldase"/>
</dbReference>
<organism evidence="9 10">
    <name type="scientific">Planktothrix mougeotii LEGE 06226</name>
    <dbReference type="NCBI Taxonomy" id="1828728"/>
    <lineage>
        <taxon>Bacteria</taxon>
        <taxon>Bacillati</taxon>
        <taxon>Cyanobacteriota</taxon>
        <taxon>Cyanophyceae</taxon>
        <taxon>Oscillatoriophycideae</taxon>
        <taxon>Oscillatoriales</taxon>
        <taxon>Microcoleaceae</taxon>
        <taxon>Planktothrix</taxon>
    </lineage>
</organism>
<dbReference type="PANTHER" id="PTHR47245">
    <property type="entry name" value="PEPTIDYLPROLYL ISOMERASE"/>
    <property type="match status" value="1"/>
</dbReference>
<evidence type="ECO:0000313" key="10">
    <source>
        <dbReference type="Proteomes" id="UP000640725"/>
    </source>
</evidence>
<keyword evidence="4 6" id="KW-0697">Rotamase</keyword>
<evidence type="ECO:0000256" key="1">
    <source>
        <dbReference type="ARBA" id="ARBA00000971"/>
    </source>
</evidence>
<dbReference type="Proteomes" id="UP000640725">
    <property type="component" value="Unassembled WGS sequence"/>
</dbReference>
<protein>
    <recommendedName>
        <fullName evidence="2">peptidylprolyl isomerase</fullName>
        <ecNumber evidence="2">5.2.1.8</ecNumber>
    </recommendedName>
</protein>
<dbReference type="InterPro" id="IPR027304">
    <property type="entry name" value="Trigger_fact/SurA_dom_sf"/>
</dbReference>
<feature type="coiled-coil region" evidence="7">
    <location>
        <begin position="140"/>
        <end position="167"/>
    </location>
</feature>
<dbReference type="SUPFAM" id="SSF109998">
    <property type="entry name" value="Triger factor/SurA peptide-binding domain-like"/>
    <property type="match status" value="1"/>
</dbReference>
<dbReference type="EC" id="5.2.1.8" evidence="2"/>
<name>A0ABR9UEY2_9CYAN</name>
<dbReference type="Gene3D" id="3.10.50.40">
    <property type="match status" value="1"/>
</dbReference>